<dbReference type="Proteomes" id="UP001165590">
    <property type="component" value="Unassembled WGS sequence"/>
</dbReference>
<dbReference type="InterPro" id="IPR005754">
    <property type="entry name" value="Sortase"/>
</dbReference>
<dbReference type="Gene3D" id="2.40.260.10">
    <property type="entry name" value="Sortase"/>
    <property type="match status" value="1"/>
</dbReference>
<sequence length="231" mass="24533">MSLPEHHEHGERAASGGRLLMGVAWALLLLGLWLWGREVTDVRHGISSPTTGDMAAVGRPLGVELPPAVRPLGNARPQRLDVPALGVRAPVMSRGLDPGGAIDAPPYGRPGTVGWYEGGVRPGAAGTALLVGHVDTETRPAVFYHLSEIRPGAAVRVVRDDGTVAEFTVEDVQVFARDRFDARKAYGVRQSGRAELRLITCGGSFDRGSRTYTANVVVSAYLSGTGHRAGR</sequence>
<evidence type="ECO:0000313" key="3">
    <source>
        <dbReference type="EMBL" id="MCX4236393.1"/>
    </source>
</evidence>
<dbReference type="RefSeq" id="WP_267028907.1">
    <property type="nucleotide sequence ID" value="NZ_JAIFZO010000002.1"/>
</dbReference>
<evidence type="ECO:0000313" key="4">
    <source>
        <dbReference type="Proteomes" id="UP001165590"/>
    </source>
</evidence>
<keyword evidence="4" id="KW-1185">Reference proteome</keyword>
<proteinExistence type="predicted"/>
<name>A0ABT3V965_9ACTN</name>
<keyword evidence="1" id="KW-0378">Hydrolase</keyword>
<keyword evidence="2" id="KW-0812">Transmembrane</keyword>
<evidence type="ECO:0000256" key="1">
    <source>
        <dbReference type="ARBA" id="ARBA00022801"/>
    </source>
</evidence>
<protein>
    <submittedName>
        <fullName evidence="3">Class F sortase</fullName>
    </submittedName>
</protein>
<dbReference type="Pfam" id="PF04203">
    <property type="entry name" value="Sortase"/>
    <property type="match status" value="1"/>
</dbReference>
<keyword evidence="2" id="KW-1133">Transmembrane helix</keyword>
<gene>
    <name evidence="3" type="ORF">K3769_27190</name>
</gene>
<organism evidence="3 4">
    <name type="scientific">Streptomyces ortus</name>
    <dbReference type="NCBI Taxonomy" id="2867268"/>
    <lineage>
        <taxon>Bacteria</taxon>
        <taxon>Bacillati</taxon>
        <taxon>Actinomycetota</taxon>
        <taxon>Actinomycetes</taxon>
        <taxon>Kitasatosporales</taxon>
        <taxon>Streptomycetaceae</taxon>
        <taxon>Streptomyces</taxon>
    </lineage>
</organism>
<dbReference type="InterPro" id="IPR023365">
    <property type="entry name" value="Sortase_dom-sf"/>
</dbReference>
<feature type="transmembrane region" description="Helical" evidence="2">
    <location>
        <begin position="19"/>
        <end position="36"/>
    </location>
</feature>
<evidence type="ECO:0000256" key="2">
    <source>
        <dbReference type="SAM" id="Phobius"/>
    </source>
</evidence>
<dbReference type="EMBL" id="JAIFZO010000002">
    <property type="protein sequence ID" value="MCX4236393.1"/>
    <property type="molecule type" value="Genomic_DNA"/>
</dbReference>
<dbReference type="SUPFAM" id="SSF63817">
    <property type="entry name" value="Sortase"/>
    <property type="match status" value="1"/>
</dbReference>
<accession>A0ABT3V965</accession>
<dbReference type="NCBIfam" id="NF033748">
    <property type="entry name" value="class_F_sortase"/>
    <property type="match status" value="1"/>
</dbReference>
<dbReference type="CDD" id="cd05829">
    <property type="entry name" value="Sortase_F"/>
    <property type="match status" value="1"/>
</dbReference>
<reference evidence="3" key="1">
    <citation type="journal article" date="2022" name="bioRxiv">
        <title>Discovery and biosynthetic assessment of Streptomyces ortus sp nov. isolated from a deep-sea sponge.</title>
        <authorList>
            <person name="Williams S.E."/>
        </authorList>
    </citation>
    <scope>NUCLEOTIDE SEQUENCE</scope>
    <source>
        <strain evidence="3">A15ISP2-DRY2</strain>
    </source>
</reference>
<keyword evidence="2" id="KW-0472">Membrane</keyword>
<comment type="caution">
    <text evidence="3">The sequence shown here is derived from an EMBL/GenBank/DDBJ whole genome shotgun (WGS) entry which is preliminary data.</text>
</comment>
<dbReference type="InterPro" id="IPR042001">
    <property type="entry name" value="Sortase_F"/>
</dbReference>